<dbReference type="GO" id="GO:0000428">
    <property type="term" value="C:DNA-directed RNA polymerase complex"/>
    <property type="evidence" value="ECO:0007669"/>
    <property type="project" value="UniProtKB-KW"/>
</dbReference>
<dbReference type="EC" id="2.7.7.6" evidence="1"/>
<dbReference type="PANTHER" id="PTHR20856">
    <property type="entry name" value="DNA-DIRECTED RNA POLYMERASE I SUBUNIT 2"/>
    <property type="match status" value="1"/>
</dbReference>
<dbReference type="SUPFAM" id="SSF64484">
    <property type="entry name" value="beta and beta-prime subunits of DNA dependent RNA-polymerase"/>
    <property type="match status" value="1"/>
</dbReference>
<gene>
    <name evidence="8" type="primary">rpoB</name>
</gene>
<dbReference type="Pfam" id="PF00562">
    <property type="entry name" value="RNA_pol_Rpb2_6"/>
    <property type="match status" value="1"/>
</dbReference>
<dbReference type="AlphaFoldDB" id="E1UYA8"/>
<keyword evidence="5" id="KW-0804">Transcription</keyword>
<dbReference type="Gene3D" id="2.40.50.150">
    <property type="match status" value="1"/>
</dbReference>
<organism evidence="8">
    <name type="scientific">Micromonospora echinofusca</name>
    <dbReference type="NCBI Taxonomy" id="47858"/>
    <lineage>
        <taxon>Bacteria</taxon>
        <taxon>Bacillati</taxon>
        <taxon>Actinomycetota</taxon>
        <taxon>Actinomycetes</taxon>
        <taxon>Micromonosporales</taxon>
        <taxon>Micromonosporaceae</taxon>
        <taxon>Micromonospora</taxon>
    </lineage>
</organism>
<accession>E1UYA8</accession>
<dbReference type="EMBL" id="FN659882">
    <property type="protein sequence ID" value="CBJ18697.1"/>
    <property type="molecule type" value="Genomic_DNA"/>
</dbReference>
<evidence type="ECO:0000256" key="1">
    <source>
        <dbReference type="ARBA" id="ARBA00012418"/>
    </source>
</evidence>
<evidence type="ECO:0000313" key="8">
    <source>
        <dbReference type="EMBL" id="CBJ18697.1"/>
    </source>
</evidence>
<dbReference type="GO" id="GO:0006351">
    <property type="term" value="P:DNA-templated transcription"/>
    <property type="evidence" value="ECO:0007669"/>
    <property type="project" value="InterPro"/>
</dbReference>
<feature type="non-terminal residue" evidence="8">
    <location>
        <position position="221"/>
    </location>
</feature>
<evidence type="ECO:0000256" key="3">
    <source>
        <dbReference type="ARBA" id="ARBA00022679"/>
    </source>
</evidence>
<dbReference type="GO" id="GO:0003899">
    <property type="term" value="F:DNA-directed RNA polymerase activity"/>
    <property type="evidence" value="ECO:0007669"/>
    <property type="project" value="UniProtKB-EC"/>
</dbReference>
<reference evidence="8" key="1">
    <citation type="submission" date="2010-01" db="EMBL/GenBank/DDBJ databases">
        <title>Multilocus sequence analysis of the genus Micromonospora by using 16S rRNA, gyrB, rpoB, recA and atpD genes.</title>
        <authorList>
            <person name="Carro L."/>
            <person name="Martinez-Molina E."/>
            <person name="Trujillo M.E."/>
        </authorList>
    </citation>
    <scope>NUCLEOTIDE SEQUENCE</scope>
    <source>
        <strain evidence="8">Type strain: DSM 43913</strain>
    </source>
</reference>
<proteinExistence type="predicted"/>
<name>E1UYA8_MICEH</name>
<sequence length="221" mass="24472">LTGERLLERSSMRRRARSGHLAEGAARRDRHGHRCAYLLPRGRRRAAPGRQRVVRVYVAQKRKIQDGDKLAGRHGNQGVISKILPIEDMPFLEDGTPVDIVLNPLGVPSRMNIGQVLETHLGWVAKTGWSVDGDDAEWKRQLRSIEAHESEPDTNVATPVFDGAREEEISGLLSSTLPNRDGKQLIGSTGKAQLFDGRSGEPLPDPIAVGYIYILKLNHLV</sequence>
<feature type="non-terminal residue" evidence="8">
    <location>
        <position position="1"/>
    </location>
</feature>
<protein>
    <recommendedName>
        <fullName evidence="1">DNA-directed RNA polymerase</fullName>
        <ecNumber evidence="1">2.7.7.6</ecNumber>
    </recommendedName>
</protein>
<evidence type="ECO:0000259" key="7">
    <source>
        <dbReference type="Pfam" id="PF00562"/>
    </source>
</evidence>
<dbReference type="InterPro" id="IPR037033">
    <property type="entry name" value="DNA-dir_RNAP_su2_hyb_sf"/>
</dbReference>
<keyword evidence="4" id="KW-0548">Nucleotidyltransferase</keyword>
<dbReference type="GO" id="GO:0003677">
    <property type="term" value="F:DNA binding"/>
    <property type="evidence" value="ECO:0007669"/>
    <property type="project" value="InterPro"/>
</dbReference>
<keyword evidence="2" id="KW-0240">DNA-directed RNA polymerase</keyword>
<dbReference type="Gene3D" id="2.40.270.10">
    <property type="entry name" value="DNA-directed RNA polymerase, subunit 2, domain 6"/>
    <property type="match status" value="1"/>
</dbReference>
<feature type="compositionally biased region" description="Basic and acidic residues" evidence="6">
    <location>
        <begin position="1"/>
        <end position="11"/>
    </location>
</feature>
<evidence type="ECO:0000256" key="2">
    <source>
        <dbReference type="ARBA" id="ARBA00022478"/>
    </source>
</evidence>
<dbReference type="InterPro" id="IPR014724">
    <property type="entry name" value="RNA_pol_RPB2_OB-fold"/>
</dbReference>
<dbReference type="InterPro" id="IPR015712">
    <property type="entry name" value="DNA-dir_RNA_pol_su2"/>
</dbReference>
<feature type="domain" description="DNA-directed RNA polymerase subunit 2 hybrid-binding" evidence="7">
    <location>
        <begin position="47"/>
        <end position="221"/>
    </location>
</feature>
<dbReference type="GO" id="GO:0032549">
    <property type="term" value="F:ribonucleoside binding"/>
    <property type="evidence" value="ECO:0007669"/>
    <property type="project" value="InterPro"/>
</dbReference>
<feature type="region of interest" description="Disordered" evidence="6">
    <location>
        <begin position="1"/>
        <end position="28"/>
    </location>
</feature>
<dbReference type="InterPro" id="IPR007120">
    <property type="entry name" value="DNA-dir_RNAP_su2_dom"/>
</dbReference>
<evidence type="ECO:0000256" key="4">
    <source>
        <dbReference type="ARBA" id="ARBA00022695"/>
    </source>
</evidence>
<evidence type="ECO:0000256" key="5">
    <source>
        <dbReference type="ARBA" id="ARBA00023163"/>
    </source>
</evidence>
<evidence type="ECO:0000256" key="6">
    <source>
        <dbReference type="SAM" id="MobiDB-lite"/>
    </source>
</evidence>
<keyword evidence="3" id="KW-0808">Transferase</keyword>